<feature type="domain" description="DUF7092" evidence="9">
    <location>
        <begin position="26"/>
        <end position="103"/>
    </location>
</feature>
<keyword evidence="2" id="KW-0479">Metal-binding</keyword>
<evidence type="ECO:0000259" key="8">
    <source>
        <dbReference type="Pfam" id="PF01435"/>
    </source>
</evidence>
<comment type="cofactor">
    <cofactor evidence="6">
        <name>Zn(2+)</name>
        <dbReference type="ChEBI" id="CHEBI:29105"/>
    </cofactor>
    <text evidence="6">Binds 1 zinc ion per subunit.</text>
</comment>
<dbReference type="GO" id="GO:0051603">
    <property type="term" value="P:proteolysis involved in protein catabolic process"/>
    <property type="evidence" value="ECO:0007669"/>
    <property type="project" value="TreeGrafter"/>
</dbReference>
<evidence type="ECO:0000256" key="1">
    <source>
        <dbReference type="ARBA" id="ARBA00022670"/>
    </source>
</evidence>
<dbReference type="EMBL" id="JACZHT010000007">
    <property type="protein sequence ID" value="MBE1237771.1"/>
    <property type="molecule type" value="Genomic_DNA"/>
</dbReference>
<dbReference type="GO" id="GO:0046872">
    <property type="term" value="F:metal ion binding"/>
    <property type="evidence" value="ECO:0007669"/>
    <property type="project" value="UniProtKB-KW"/>
</dbReference>
<dbReference type="GO" id="GO:0016020">
    <property type="term" value="C:membrane"/>
    <property type="evidence" value="ECO:0007669"/>
    <property type="project" value="TreeGrafter"/>
</dbReference>
<dbReference type="Pfam" id="PF01435">
    <property type="entry name" value="Peptidase_M48"/>
    <property type="match status" value="1"/>
</dbReference>
<dbReference type="Pfam" id="PF23368">
    <property type="entry name" value="DUF7092"/>
    <property type="match status" value="1"/>
</dbReference>
<sequence>MSPREQPVHDSDRVPDRVPVGVPDRVEGTLFAPGSSAGCPASVVLRRGQLVLEAGPEAGPLPLAGQVLDISPAVCGVPRRIELADGRVFVAPQSPALSGMLRRARGLRDRGRLIAGLEKPGVRRFSVLVLLFLALLVSLRWALPLVADAAGTLVPRSVERHLGQMAFRQIDGAGPAGLLLGPTSVPPETRAALQERFVVLLKGAGLSQDTVLEFRSIPSAGANAFAFPGGPVLLTDQLVQFAQDTDPHHALDALTGVLAHEVTHVSERHGLRRLFRISGASVTFAVLMGDMGSLLDQVSVLASLVLDRGYSRDFEREADRGAVLLLGAAGYDTEPLRRLTAALGEARGGAGRWISTHPGFEERGDILSGQPMPGARLSFE</sequence>
<keyword evidence="3 6" id="KW-0378">Hydrolase</keyword>
<proteinExistence type="inferred from homology"/>
<protein>
    <submittedName>
        <fullName evidence="10">M48 family metallopeptidase</fullName>
    </submittedName>
</protein>
<evidence type="ECO:0000256" key="7">
    <source>
        <dbReference type="SAM" id="MobiDB-lite"/>
    </source>
</evidence>
<evidence type="ECO:0000259" key="9">
    <source>
        <dbReference type="Pfam" id="PF23368"/>
    </source>
</evidence>
<dbReference type="PANTHER" id="PTHR22726:SF1">
    <property type="entry name" value="METALLOENDOPEPTIDASE OMA1, MITOCHONDRIAL"/>
    <property type="match status" value="1"/>
</dbReference>
<evidence type="ECO:0000256" key="5">
    <source>
        <dbReference type="ARBA" id="ARBA00023049"/>
    </source>
</evidence>
<dbReference type="AlphaFoldDB" id="A0A8J7CWQ0"/>
<feature type="compositionally biased region" description="Basic and acidic residues" evidence="7">
    <location>
        <begin position="1"/>
        <end position="16"/>
    </location>
</feature>
<evidence type="ECO:0000256" key="3">
    <source>
        <dbReference type="ARBA" id="ARBA00022801"/>
    </source>
</evidence>
<dbReference type="InterPro" id="IPR055518">
    <property type="entry name" value="DUF7092"/>
</dbReference>
<evidence type="ECO:0000256" key="2">
    <source>
        <dbReference type="ARBA" id="ARBA00022723"/>
    </source>
</evidence>
<dbReference type="CDD" id="cd07332">
    <property type="entry name" value="M48C_Oma1_like"/>
    <property type="match status" value="1"/>
</dbReference>
<name>A0A8J7CWQ0_9PROT</name>
<gene>
    <name evidence="10" type="ORF">IHV25_08935</name>
</gene>
<keyword evidence="1 6" id="KW-0645">Protease</keyword>
<dbReference type="Proteomes" id="UP000631034">
    <property type="component" value="Unassembled WGS sequence"/>
</dbReference>
<dbReference type="RefSeq" id="WP_192534785.1">
    <property type="nucleotide sequence ID" value="NZ_JACZHT010000007.1"/>
</dbReference>
<evidence type="ECO:0000313" key="11">
    <source>
        <dbReference type="Proteomes" id="UP000631034"/>
    </source>
</evidence>
<dbReference type="InterPro" id="IPR001915">
    <property type="entry name" value="Peptidase_M48"/>
</dbReference>
<comment type="similarity">
    <text evidence="6">Belongs to the peptidase M48 family.</text>
</comment>
<comment type="caution">
    <text evidence="10">The sequence shown here is derived from an EMBL/GenBank/DDBJ whole genome shotgun (WGS) entry which is preliminary data.</text>
</comment>
<keyword evidence="11" id="KW-1185">Reference proteome</keyword>
<dbReference type="InterPro" id="IPR051156">
    <property type="entry name" value="Mito/Outer_Membr_Metalloprot"/>
</dbReference>
<accession>A0A8J7CWQ0</accession>
<feature type="domain" description="Peptidase M48" evidence="8">
    <location>
        <begin position="189"/>
        <end position="363"/>
    </location>
</feature>
<evidence type="ECO:0000256" key="4">
    <source>
        <dbReference type="ARBA" id="ARBA00022833"/>
    </source>
</evidence>
<keyword evidence="4 6" id="KW-0862">Zinc</keyword>
<keyword evidence="5 6" id="KW-0482">Metalloprotease</keyword>
<evidence type="ECO:0000313" key="10">
    <source>
        <dbReference type="EMBL" id="MBE1237771.1"/>
    </source>
</evidence>
<reference evidence="10" key="1">
    <citation type="submission" date="2020-10" db="EMBL/GenBank/DDBJ databases">
        <title>Genome sequence of the unusual species of purple photosynthetic bacteria, Phaeovibrio sulfidiphilus DSM 23193, type strain.</title>
        <authorList>
            <person name="Kyndt J.A."/>
            <person name="Meyer T.E."/>
        </authorList>
    </citation>
    <scope>NUCLEOTIDE SEQUENCE</scope>
    <source>
        <strain evidence="10">DSM 23193</strain>
    </source>
</reference>
<organism evidence="10 11">
    <name type="scientific">Phaeovibrio sulfidiphilus</name>
    <dbReference type="NCBI Taxonomy" id="1220600"/>
    <lineage>
        <taxon>Bacteria</taxon>
        <taxon>Pseudomonadati</taxon>
        <taxon>Pseudomonadota</taxon>
        <taxon>Alphaproteobacteria</taxon>
        <taxon>Rhodospirillales</taxon>
        <taxon>Rhodospirillaceae</taxon>
        <taxon>Phaeovibrio</taxon>
    </lineage>
</organism>
<feature type="region of interest" description="Disordered" evidence="7">
    <location>
        <begin position="1"/>
        <end position="20"/>
    </location>
</feature>
<dbReference type="PANTHER" id="PTHR22726">
    <property type="entry name" value="METALLOENDOPEPTIDASE OMA1"/>
    <property type="match status" value="1"/>
</dbReference>
<evidence type="ECO:0000256" key="6">
    <source>
        <dbReference type="RuleBase" id="RU003983"/>
    </source>
</evidence>
<dbReference type="Gene3D" id="3.30.2010.10">
    <property type="entry name" value="Metalloproteases ('zincins'), catalytic domain"/>
    <property type="match status" value="1"/>
</dbReference>
<dbReference type="GO" id="GO:0004222">
    <property type="term" value="F:metalloendopeptidase activity"/>
    <property type="evidence" value="ECO:0007669"/>
    <property type="project" value="InterPro"/>
</dbReference>